<dbReference type="Proteomes" id="UP001595765">
    <property type="component" value="Unassembled WGS sequence"/>
</dbReference>
<evidence type="ECO:0000256" key="1">
    <source>
        <dbReference type="ARBA" id="ARBA00022801"/>
    </source>
</evidence>
<dbReference type="Gene3D" id="3.40.50.1820">
    <property type="entry name" value="alpha/beta hydrolase"/>
    <property type="match status" value="1"/>
</dbReference>
<accession>A0ABV8HGZ3</accession>
<dbReference type="InterPro" id="IPR029058">
    <property type="entry name" value="AB_hydrolase_fold"/>
</dbReference>
<dbReference type="GO" id="GO:0016787">
    <property type="term" value="F:hydrolase activity"/>
    <property type="evidence" value="ECO:0007669"/>
    <property type="project" value="UniProtKB-KW"/>
</dbReference>
<dbReference type="PANTHER" id="PTHR43798">
    <property type="entry name" value="MONOACYLGLYCEROL LIPASE"/>
    <property type="match status" value="1"/>
</dbReference>
<keyword evidence="4" id="KW-1185">Reference proteome</keyword>
<evidence type="ECO:0000313" key="3">
    <source>
        <dbReference type="EMBL" id="MFC4031200.1"/>
    </source>
</evidence>
<dbReference type="InterPro" id="IPR050266">
    <property type="entry name" value="AB_hydrolase_sf"/>
</dbReference>
<gene>
    <name evidence="3" type="ORF">ACFO3J_06900</name>
</gene>
<dbReference type="InterPro" id="IPR000073">
    <property type="entry name" value="AB_hydrolase_1"/>
</dbReference>
<proteinExistence type="predicted"/>
<sequence length="277" mass="30330">MPYMKVGQENSAGIEVYYEDHGTGRPVVMIHGYPLDGHSWEKQELALLRGGYRVITYDRRGFGASGRPSAGYDYDTLAADLDILLTALDLRNVALVGFSMGTGEVVRYLARYGSARVSRAVLIGPLGPFLLKTADNTEGVDEAVFDEMARACADDRPAFMKAFIDDLYNFDLLRGTRISEQARQASWNVAVSASATASVECIRTWLTDFRADLPRINVPTLVIQGSADRVLPPEASGDRLAGLITDMRHVVVDGAPHGIGWTHPVECNAALLDFLHR</sequence>
<reference evidence="4" key="1">
    <citation type="journal article" date="2019" name="Int. J. Syst. Evol. Microbiol.">
        <title>The Global Catalogue of Microorganisms (GCM) 10K type strain sequencing project: providing services to taxonomists for standard genome sequencing and annotation.</title>
        <authorList>
            <consortium name="The Broad Institute Genomics Platform"/>
            <consortium name="The Broad Institute Genome Sequencing Center for Infectious Disease"/>
            <person name="Wu L."/>
            <person name="Ma J."/>
        </authorList>
    </citation>
    <scope>NUCLEOTIDE SEQUENCE [LARGE SCALE GENOMIC DNA]</scope>
    <source>
        <strain evidence="4">CGMCC 4.7237</strain>
    </source>
</reference>
<dbReference type="Pfam" id="PF00561">
    <property type="entry name" value="Abhydrolase_1"/>
    <property type="match status" value="1"/>
</dbReference>
<dbReference type="EMBL" id="JBHSBB010000007">
    <property type="protein sequence ID" value="MFC4031200.1"/>
    <property type="molecule type" value="Genomic_DNA"/>
</dbReference>
<dbReference type="PANTHER" id="PTHR43798:SF31">
    <property type="entry name" value="AB HYDROLASE SUPERFAMILY PROTEIN YCLE"/>
    <property type="match status" value="1"/>
</dbReference>
<dbReference type="PRINTS" id="PR00111">
    <property type="entry name" value="ABHYDROLASE"/>
</dbReference>
<evidence type="ECO:0000259" key="2">
    <source>
        <dbReference type="Pfam" id="PF00561"/>
    </source>
</evidence>
<dbReference type="RefSeq" id="WP_386427154.1">
    <property type="nucleotide sequence ID" value="NZ_JBHSBB010000007.1"/>
</dbReference>
<name>A0ABV8HGZ3_9ACTN</name>
<dbReference type="SUPFAM" id="SSF53474">
    <property type="entry name" value="alpha/beta-Hydrolases"/>
    <property type="match status" value="1"/>
</dbReference>
<dbReference type="InterPro" id="IPR000639">
    <property type="entry name" value="Epox_hydrolase-like"/>
</dbReference>
<feature type="domain" description="AB hydrolase-1" evidence="2">
    <location>
        <begin position="26"/>
        <end position="264"/>
    </location>
</feature>
<comment type="caution">
    <text evidence="3">The sequence shown here is derived from an EMBL/GenBank/DDBJ whole genome shotgun (WGS) entry which is preliminary data.</text>
</comment>
<keyword evidence="1 3" id="KW-0378">Hydrolase</keyword>
<organism evidence="3 4">
    <name type="scientific">Streptomyces polygonati</name>
    <dbReference type="NCBI Taxonomy" id="1617087"/>
    <lineage>
        <taxon>Bacteria</taxon>
        <taxon>Bacillati</taxon>
        <taxon>Actinomycetota</taxon>
        <taxon>Actinomycetes</taxon>
        <taxon>Kitasatosporales</taxon>
        <taxon>Streptomycetaceae</taxon>
        <taxon>Streptomyces</taxon>
    </lineage>
</organism>
<evidence type="ECO:0000313" key="4">
    <source>
        <dbReference type="Proteomes" id="UP001595765"/>
    </source>
</evidence>
<protein>
    <submittedName>
        <fullName evidence="3">Alpha/beta fold hydrolase</fullName>
    </submittedName>
</protein>
<dbReference type="PRINTS" id="PR00412">
    <property type="entry name" value="EPOXHYDRLASE"/>
</dbReference>